<dbReference type="PANTHER" id="PTHR24153:SF8">
    <property type="entry name" value="FORKED, ISOFORM F"/>
    <property type="match status" value="1"/>
</dbReference>
<sequence>MARFRSRSAAARGGGASFNDMASYITDTSDLTNPTEFGFLHSNDDDDDDDDERDEEEEYDTGDAVSFLDSATSALTGFPGAGGISEWGFSENSMTLASERLSNISFDMDMNGSVEASLAGDIEVEVATSSSNSAMQRNAKKNRMPLVVIPPGKEMQKHRSSKSNNTHRDASSVVSEQSSASKKRAPVPPLRDPNLEDKEEDQMWEEDCNYDINPTLMFLVLESHEWKEAISLLDGKGLENKGNVWNLGQLFGGNRNQVIAEDLAKKRKKELRSQARTWIVRRERNGVLRWRMLPLHAAMAFNAPFEVILRLYHLYPGAVRCRNDEGMLPLHQCFKHGNEDKVLELLLDVFPEALDVVDDKGRVPLGCTPTNGSDNERRSNILKLFSNFQVEKALKEMNIGGTGANDNSAENRTIGNGTANAARNEEGTILGAAPRYTTNTDYNQVTFNSIKSCPAKKKQEFVPVSTMKQGVEEDANTDPDRYSLLDNGENICLNGRRMGKGLLTIPEDDILSPKKNELRMELLALGDKNKAKRKGLKKLFGKKMVEV</sequence>
<evidence type="ECO:0000256" key="1">
    <source>
        <dbReference type="ARBA" id="ARBA00022737"/>
    </source>
</evidence>
<dbReference type="InterPro" id="IPR052420">
    <property type="entry name" value="Espin/Espin-like"/>
</dbReference>
<dbReference type="Proteomes" id="UP001530293">
    <property type="component" value="Unassembled WGS sequence"/>
</dbReference>
<dbReference type="PANTHER" id="PTHR24153">
    <property type="entry name" value="ESPIN"/>
    <property type="match status" value="1"/>
</dbReference>
<evidence type="ECO:0000313" key="4">
    <source>
        <dbReference type="EMBL" id="KAL3761921.1"/>
    </source>
</evidence>
<dbReference type="InterPro" id="IPR036770">
    <property type="entry name" value="Ankyrin_rpt-contain_sf"/>
</dbReference>
<feature type="compositionally biased region" description="Low complexity" evidence="3">
    <location>
        <begin position="171"/>
        <end position="180"/>
    </location>
</feature>
<evidence type="ECO:0000256" key="3">
    <source>
        <dbReference type="SAM" id="MobiDB-lite"/>
    </source>
</evidence>
<feature type="region of interest" description="Disordered" evidence="3">
    <location>
        <begin position="129"/>
        <end position="200"/>
    </location>
</feature>
<reference evidence="4 5" key="1">
    <citation type="submission" date="2024-10" db="EMBL/GenBank/DDBJ databases">
        <title>Updated reference genomes for cyclostephanoid diatoms.</title>
        <authorList>
            <person name="Roberts W.R."/>
            <person name="Alverson A.J."/>
        </authorList>
    </citation>
    <scope>NUCLEOTIDE SEQUENCE [LARGE SCALE GENOMIC DNA]</scope>
    <source>
        <strain evidence="4 5">AJA232-27</strain>
    </source>
</reference>
<protein>
    <submittedName>
        <fullName evidence="4">Uncharacterized protein</fullName>
    </submittedName>
</protein>
<organism evidence="4 5">
    <name type="scientific">Discostella pseudostelligera</name>
    <dbReference type="NCBI Taxonomy" id="259834"/>
    <lineage>
        <taxon>Eukaryota</taxon>
        <taxon>Sar</taxon>
        <taxon>Stramenopiles</taxon>
        <taxon>Ochrophyta</taxon>
        <taxon>Bacillariophyta</taxon>
        <taxon>Coscinodiscophyceae</taxon>
        <taxon>Thalassiosirophycidae</taxon>
        <taxon>Stephanodiscales</taxon>
        <taxon>Stephanodiscaceae</taxon>
        <taxon>Discostella</taxon>
    </lineage>
</organism>
<name>A0ABD3MGI7_9STRA</name>
<keyword evidence="2" id="KW-0040">ANK repeat</keyword>
<gene>
    <name evidence="4" type="ORF">ACHAWU_010098</name>
</gene>
<keyword evidence="5" id="KW-1185">Reference proteome</keyword>
<dbReference type="Gene3D" id="1.25.40.20">
    <property type="entry name" value="Ankyrin repeat-containing domain"/>
    <property type="match status" value="1"/>
</dbReference>
<evidence type="ECO:0000256" key="2">
    <source>
        <dbReference type="ARBA" id="ARBA00023043"/>
    </source>
</evidence>
<dbReference type="EMBL" id="JALLBG020000144">
    <property type="protein sequence ID" value="KAL3761921.1"/>
    <property type="molecule type" value="Genomic_DNA"/>
</dbReference>
<dbReference type="AlphaFoldDB" id="A0ABD3MGI7"/>
<feature type="region of interest" description="Disordered" evidence="3">
    <location>
        <begin position="35"/>
        <end position="66"/>
    </location>
</feature>
<evidence type="ECO:0000313" key="5">
    <source>
        <dbReference type="Proteomes" id="UP001530293"/>
    </source>
</evidence>
<feature type="region of interest" description="Disordered" evidence="3">
    <location>
        <begin position="1"/>
        <end position="20"/>
    </location>
</feature>
<accession>A0ABD3MGI7</accession>
<proteinExistence type="predicted"/>
<comment type="caution">
    <text evidence="4">The sequence shown here is derived from an EMBL/GenBank/DDBJ whole genome shotgun (WGS) entry which is preliminary data.</text>
</comment>
<keyword evidence="1" id="KW-0677">Repeat</keyword>
<feature type="compositionally biased region" description="Acidic residues" evidence="3">
    <location>
        <begin position="44"/>
        <end position="61"/>
    </location>
</feature>